<accession>A0A7Y0S4S1</accession>
<organism evidence="1 2">
    <name type="scientific">Vibrio parahaemolyticus</name>
    <dbReference type="NCBI Taxonomy" id="670"/>
    <lineage>
        <taxon>Bacteria</taxon>
        <taxon>Pseudomonadati</taxon>
        <taxon>Pseudomonadota</taxon>
        <taxon>Gammaproteobacteria</taxon>
        <taxon>Vibrionales</taxon>
        <taxon>Vibrionaceae</taxon>
        <taxon>Vibrio</taxon>
    </lineage>
</organism>
<reference evidence="1 2" key="1">
    <citation type="submission" date="2020-04" db="EMBL/GenBank/DDBJ databases">
        <title>Whole-genome sequencing of Vibrio spp. from China reveals different genetic environments of blaCTX-M-14 among diverse lineages.</title>
        <authorList>
            <person name="Zheng Z."/>
            <person name="Ye L."/>
            <person name="Chen S."/>
        </authorList>
    </citation>
    <scope>NUCLEOTIDE SEQUENCE [LARGE SCALE GENOMIC DNA]</scope>
    <source>
        <strain evidence="1 2">Vb0574</strain>
    </source>
</reference>
<comment type="caution">
    <text evidence="1">The sequence shown here is derived from an EMBL/GenBank/DDBJ whole genome shotgun (WGS) entry which is preliminary data.</text>
</comment>
<dbReference type="EMBL" id="JABCLD010001111">
    <property type="protein sequence ID" value="NMU26377.1"/>
    <property type="molecule type" value="Genomic_DNA"/>
</dbReference>
<evidence type="ECO:0000313" key="1">
    <source>
        <dbReference type="EMBL" id="NMU26377.1"/>
    </source>
</evidence>
<name>A0A7Y0S4S1_VIBPH</name>
<sequence length="318" mass="35102">MFRPAKSCDYIKANNITIDGKIDSLGGIVIRPMAADIIINHVERSSNSVTIETKYNRSGMAIEPTSSGSNLKIEKFDEHKNNVVVHAESIGATCYTTCDVDTLENLPRIAVMNWSDNRGYITKGTPLYFVVNPESGYLYAQNGNNLQSKEGASSSFQIKGFKYVRWIDNDVIGNDDMVANDKTNIIADAVQVTVKGGSISKACANGFKFINVDKHKVSSLDRIDCVIDHQNFQSDNNNDEVKFKALIDEDGSIINGFNIESVTPDGNGRYTIRLKERMEVNEYPISVTPSLPTNSALSNNYHSIVVNYSAPTKFSIFG</sequence>
<protein>
    <submittedName>
        <fullName evidence="1">Uncharacterized protein</fullName>
    </submittedName>
</protein>
<evidence type="ECO:0000313" key="2">
    <source>
        <dbReference type="Proteomes" id="UP000555836"/>
    </source>
</evidence>
<proteinExistence type="predicted"/>
<gene>
    <name evidence="1" type="ORF">HKB21_12150</name>
</gene>
<dbReference type="AlphaFoldDB" id="A0A7Y0S4S1"/>
<dbReference type="RefSeq" id="WP_069484951.1">
    <property type="nucleotide sequence ID" value="NZ_CP138329.1"/>
</dbReference>
<dbReference type="Proteomes" id="UP000555836">
    <property type="component" value="Unassembled WGS sequence"/>
</dbReference>